<reference evidence="2 3" key="1">
    <citation type="journal article" date="2018" name="New Phytol.">
        <title>Phylogenomics of Endogonaceae and evolution of mycorrhizas within Mucoromycota.</title>
        <authorList>
            <person name="Chang Y."/>
            <person name="Desiro A."/>
            <person name="Na H."/>
            <person name="Sandor L."/>
            <person name="Lipzen A."/>
            <person name="Clum A."/>
            <person name="Barry K."/>
            <person name="Grigoriev I.V."/>
            <person name="Martin F.M."/>
            <person name="Stajich J.E."/>
            <person name="Smith M.E."/>
            <person name="Bonito G."/>
            <person name="Spatafora J.W."/>
        </authorList>
    </citation>
    <scope>NUCLEOTIDE SEQUENCE [LARGE SCALE GENOMIC DNA]</scope>
    <source>
        <strain evidence="2 3">GMNB39</strain>
    </source>
</reference>
<evidence type="ECO:0000256" key="1">
    <source>
        <dbReference type="SAM" id="SignalP"/>
    </source>
</evidence>
<feature type="chain" id="PRO_5019193283" description="Secreted protein" evidence="1">
    <location>
        <begin position="24"/>
        <end position="170"/>
    </location>
</feature>
<accession>A0A433D3S8</accession>
<feature type="signal peptide" evidence="1">
    <location>
        <begin position="1"/>
        <end position="23"/>
    </location>
</feature>
<sequence>MPAFSSFFVVIVFLRELTWNVRSEIARSETRNYISRMRGPRHASFQTGEACTKSLHRARRSDRAIALVVTWKETRSCGREEWKGVYVVIAWEGYFWTWPIWLNLGHVEVTSLGSAHSIENKTPKIPAYLAFRPLFIPGLDADDAAGLTPLQCAHTHFTRMSLSPSEKAGC</sequence>
<evidence type="ECO:0000313" key="3">
    <source>
        <dbReference type="Proteomes" id="UP000268093"/>
    </source>
</evidence>
<dbReference type="EMBL" id="RBNI01007203">
    <property type="protein sequence ID" value="RUP45484.1"/>
    <property type="molecule type" value="Genomic_DNA"/>
</dbReference>
<evidence type="ECO:0000313" key="2">
    <source>
        <dbReference type="EMBL" id="RUP45484.1"/>
    </source>
</evidence>
<keyword evidence="1" id="KW-0732">Signal</keyword>
<organism evidence="2 3">
    <name type="scientific">Jimgerdemannia flammicorona</name>
    <dbReference type="NCBI Taxonomy" id="994334"/>
    <lineage>
        <taxon>Eukaryota</taxon>
        <taxon>Fungi</taxon>
        <taxon>Fungi incertae sedis</taxon>
        <taxon>Mucoromycota</taxon>
        <taxon>Mucoromycotina</taxon>
        <taxon>Endogonomycetes</taxon>
        <taxon>Endogonales</taxon>
        <taxon>Endogonaceae</taxon>
        <taxon>Jimgerdemannia</taxon>
    </lineage>
</organism>
<protein>
    <recommendedName>
        <fullName evidence="4">Secreted protein</fullName>
    </recommendedName>
</protein>
<comment type="caution">
    <text evidence="2">The sequence shown here is derived from an EMBL/GenBank/DDBJ whole genome shotgun (WGS) entry which is preliminary data.</text>
</comment>
<name>A0A433D3S8_9FUNG</name>
<dbReference type="Proteomes" id="UP000268093">
    <property type="component" value="Unassembled WGS sequence"/>
</dbReference>
<keyword evidence="3" id="KW-1185">Reference proteome</keyword>
<dbReference type="AlphaFoldDB" id="A0A433D3S8"/>
<gene>
    <name evidence="2" type="ORF">BC936DRAFT_148114</name>
</gene>
<evidence type="ECO:0008006" key="4">
    <source>
        <dbReference type="Google" id="ProtNLM"/>
    </source>
</evidence>
<proteinExistence type="predicted"/>